<evidence type="ECO:0000313" key="1">
    <source>
        <dbReference type="EMBL" id="GIY56888.1"/>
    </source>
</evidence>
<proteinExistence type="predicted"/>
<dbReference type="Proteomes" id="UP001054837">
    <property type="component" value="Unassembled WGS sequence"/>
</dbReference>
<gene>
    <name evidence="1" type="ORF">CDAR_180591</name>
</gene>
<dbReference type="EMBL" id="BPLQ01011236">
    <property type="protein sequence ID" value="GIY56888.1"/>
    <property type="molecule type" value="Genomic_DNA"/>
</dbReference>
<dbReference type="AlphaFoldDB" id="A0AAV4UGI9"/>
<accession>A0AAV4UGI9</accession>
<organism evidence="1 2">
    <name type="scientific">Caerostris darwini</name>
    <dbReference type="NCBI Taxonomy" id="1538125"/>
    <lineage>
        <taxon>Eukaryota</taxon>
        <taxon>Metazoa</taxon>
        <taxon>Ecdysozoa</taxon>
        <taxon>Arthropoda</taxon>
        <taxon>Chelicerata</taxon>
        <taxon>Arachnida</taxon>
        <taxon>Araneae</taxon>
        <taxon>Araneomorphae</taxon>
        <taxon>Entelegynae</taxon>
        <taxon>Araneoidea</taxon>
        <taxon>Araneidae</taxon>
        <taxon>Caerostris</taxon>
    </lineage>
</organism>
<sequence length="117" mass="13758">MFFTHEKATGPRVFITACHENPLFCEYRYNLLKLLKLQTQVQSELSATKYMSALWAVKSSENVRRGIVVQIYVIFSFRGSSRQFFEVGCGLCVVFDRLLQSQRRCVNKFRCLLLRYE</sequence>
<protein>
    <submittedName>
        <fullName evidence="1">Uncharacterized protein</fullName>
    </submittedName>
</protein>
<comment type="caution">
    <text evidence="1">The sequence shown here is derived from an EMBL/GenBank/DDBJ whole genome shotgun (WGS) entry which is preliminary data.</text>
</comment>
<keyword evidence="2" id="KW-1185">Reference proteome</keyword>
<evidence type="ECO:0000313" key="2">
    <source>
        <dbReference type="Proteomes" id="UP001054837"/>
    </source>
</evidence>
<reference evidence="1 2" key="1">
    <citation type="submission" date="2021-06" db="EMBL/GenBank/DDBJ databases">
        <title>Caerostris darwini draft genome.</title>
        <authorList>
            <person name="Kono N."/>
            <person name="Arakawa K."/>
        </authorList>
    </citation>
    <scope>NUCLEOTIDE SEQUENCE [LARGE SCALE GENOMIC DNA]</scope>
</reference>
<name>A0AAV4UGI9_9ARAC</name>